<feature type="compositionally biased region" description="Low complexity" evidence="1">
    <location>
        <begin position="241"/>
        <end position="251"/>
    </location>
</feature>
<dbReference type="RefSeq" id="XP_005180564.1">
    <property type="nucleotide sequence ID" value="XM_005180507.3"/>
</dbReference>
<sequence length="633" mass="70406">MNLHNPTLMLGLASLLVLCWIDTSVAFPSLVMPRLHRSMDNELGLQNKNMGFPQTDDDVLELEQLREVHPEEPLSYSHQQNSETLMAEEPQPLIMADETLPGLEQQLEAATPQLQSTQGPQVPAESAGETPPESGNNGGEQIKSFGGHRPPTLQNNDGGKTDGNGEKPKAKCRLGMYGAARLVYGQNPVLPNTTTTTSAPAATTMKSTTTTTTTVAPPPPPAPEVPAQDDSDESDNDSDVSAEPGEPAEPAVENQDIVENVENAEQAPEPAPETSDDGETVNQPSEIEVTEAPPEVPTVPVTIATTQAPTQVYTYRPYRTTKKPRRDEEPERQVIGDLVLEDESALRKSTSRRSVTHMTPKTAESLLKHGNGQYSSFDMAQYVFWTGDEAGVAKAVEELIQQDMMSREDALKFLHEIRVGIEYLQKSYANRIFPEEIHHNTVKKSFITKPSTTTTTTTSTTTTTTTTPKPDLQYLNFEQNLEEPENLNLAKALDNIALWHKLQAMNQGNQASQDTSEDENETRRPKIADCDHKEYNLEEIIYKLARIMFTESLTHGDEAQREIKKLMDFFEREHELGVIPLDLEQKVIHVLLQALSDTLTEKPELWPAAQYPYNRLLRSYAHTNYMRPSSTNV</sequence>
<evidence type="ECO:0000256" key="1">
    <source>
        <dbReference type="SAM" id="MobiDB-lite"/>
    </source>
</evidence>
<reference evidence="3" key="1">
    <citation type="submission" date="2020-05" db="UniProtKB">
        <authorList>
            <consortium name="EnsemblMetazoa"/>
        </authorList>
    </citation>
    <scope>IDENTIFICATION</scope>
    <source>
        <strain evidence="3">Aabys</strain>
    </source>
</reference>
<feature type="compositionally biased region" description="Low complexity" evidence="1">
    <location>
        <begin position="286"/>
        <end position="308"/>
    </location>
</feature>
<feature type="region of interest" description="Disordered" evidence="1">
    <location>
        <begin position="450"/>
        <end position="470"/>
    </location>
</feature>
<dbReference type="GeneID" id="101900020"/>
<dbReference type="KEGG" id="mde:101900020"/>
<dbReference type="STRING" id="7370.A0A1I8MU08"/>
<accession>A0A1I8MU08</accession>
<dbReference type="EnsemblMetazoa" id="MDOA008423-RA">
    <property type="protein sequence ID" value="MDOA008423-PA"/>
    <property type="gene ID" value="MDOA008423"/>
</dbReference>
<dbReference type="OrthoDB" id="6348293at2759"/>
<organism evidence="3">
    <name type="scientific">Musca domestica</name>
    <name type="common">House fly</name>
    <dbReference type="NCBI Taxonomy" id="7370"/>
    <lineage>
        <taxon>Eukaryota</taxon>
        <taxon>Metazoa</taxon>
        <taxon>Ecdysozoa</taxon>
        <taxon>Arthropoda</taxon>
        <taxon>Hexapoda</taxon>
        <taxon>Insecta</taxon>
        <taxon>Pterygota</taxon>
        <taxon>Neoptera</taxon>
        <taxon>Endopterygota</taxon>
        <taxon>Diptera</taxon>
        <taxon>Brachycera</taxon>
        <taxon>Muscomorpha</taxon>
        <taxon>Muscoidea</taxon>
        <taxon>Muscidae</taxon>
        <taxon>Musca</taxon>
    </lineage>
</organism>
<evidence type="ECO:0000256" key="2">
    <source>
        <dbReference type="SAM" id="SignalP"/>
    </source>
</evidence>
<gene>
    <name evidence="3" type="primary">101900020</name>
    <name evidence="5" type="synonym">LOC101900020</name>
</gene>
<feature type="compositionally biased region" description="Low complexity" evidence="1">
    <location>
        <begin position="258"/>
        <end position="268"/>
    </location>
</feature>
<dbReference type="eggNOG" id="ENOG502S052">
    <property type="taxonomic scope" value="Eukaryota"/>
</dbReference>
<dbReference type="VEuPathDB" id="VectorBase:MDOMA2_018742"/>
<proteinExistence type="predicted"/>
<dbReference type="AlphaFoldDB" id="A0A1I8MU08"/>
<feature type="compositionally biased region" description="Basic and acidic residues" evidence="1">
    <location>
        <begin position="159"/>
        <end position="169"/>
    </location>
</feature>
<evidence type="ECO:0000313" key="4">
    <source>
        <dbReference type="Proteomes" id="UP001652621"/>
    </source>
</evidence>
<feature type="region of interest" description="Disordered" evidence="1">
    <location>
        <begin position="111"/>
        <end position="170"/>
    </location>
</feature>
<dbReference type="Proteomes" id="UP001652621">
    <property type="component" value="Unplaced"/>
</dbReference>
<feature type="compositionally biased region" description="Acidic residues" evidence="1">
    <location>
        <begin position="227"/>
        <end position="240"/>
    </location>
</feature>
<protein>
    <submittedName>
        <fullName evidence="5">Uncharacterized protein LOC101900020 isoform X1</fullName>
    </submittedName>
</protein>
<keyword evidence="2" id="KW-0732">Signal</keyword>
<keyword evidence="4" id="KW-1185">Reference proteome</keyword>
<name>A0A1I8MU08_MUSDO</name>
<feature type="chain" id="PRO_5044560849" evidence="2">
    <location>
        <begin position="27"/>
        <end position="633"/>
    </location>
</feature>
<dbReference type="VEuPathDB" id="VectorBase:MDOA008423"/>
<feature type="region of interest" description="Disordered" evidence="1">
    <location>
        <begin position="187"/>
        <end position="308"/>
    </location>
</feature>
<evidence type="ECO:0000313" key="3">
    <source>
        <dbReference type="EnsemblMetazoa" id="MDOA008423-PA"/>
    </source>
</evidence>
<feature type="compositionally biased region" description="Low complexity" evidence="1">
    <location>
        <begin position="193"/>
        <end position="215"/>
    </location>
</feature>
<feature type="signal peptide" evidence="2">
    <location>
        <begin position="1"/>
        <end position="26"/>
    </location>
</feature>
<reference evidence="5" key="2">
    <citation type="submission" date="2025-04" db="UniProtKB">
        <authorList>
            <consortium name="RefSeq"/>
        </authorList>
    </citation>
    <scope>IDENTIFICATION</scope>
    <source>
        <strain evidence="5">Aabys</strain>
    </source>
</reference>
<evidence type="ECO:0000313" key="5">
    <source>
        <dbReference type="RefSeq" id="XP_005180564.1"/>
    </source>
</evidence>